<organism evidence="9 10">
    <name type="scientific">Legionella lytica</name>
    <dbReference type="NCBI Taxonomy" id="96232"/>
    <lineage>
        <taxon>Bacteria</taxon>
        <taxon>Pseudomonadati</taxon>
        <taxon>Pseudomonadota</taxon>
        <taxon>Gammaproteobacteria</taxon>
        <taxon>Legionellales</taxon>
        <taxon>Legionellaceae</taxon>
        <taxon>Legionella</taxon>
    </lineage>
</organism>
<dbReference type="EMBL" id="JBGORX010000006">
    <property type="protein sequence ID" value="MFJ1269443.1"/>
    <property type="molecule type" value="Genomic_DNA"/>
</dbReference>
<comment type="catalytic activity">
    <reaction evidence="7 8">
        <text>guanosine(966) in 16S rRNA + S-adenosyl-L-methionine = N(2)-methylguanosine(966) in 16S rRNA + S-adenosyl-L-homocysteine + H(+)</text>
        <dbReference type="Rhea" id="RHEA:23548"/>
        <dbReference type="Rhea" id="RHEA-COMP:10211"/>
        <dbReference type="Rhea" id="RHEA-COMP:10212"/>
        <dbReference type="ChEBI" id="CHEBI:15378"/>
        <dbReference type="ChEBI" id="CHEBI:57856"/>
        <dbReference type="ChEBI" id="CHEBI:59789"/>
        <dbReference type="ChEBI" id="CHEBI:74269"/>
        <dbReference type="ChEBI" id="CHEBI:74481"/>
        <dbReference type="EC" id="2.1.1.171"/>
    </reaction>
</comment>
<name>A0ABW8D9T5_9GAMM</name>
<reference evidence="9 10" key="1">
    <citation type="submission" date="2024-08" db="EMBL/GenBank/DDBJ databases">
        <title>Draft Genome Sequence of Legionella lytica strain DSB2004, Isolated From a Fire Sprinkler System.</title>
        <authorList>
            <person name="Everhart A.D."/>
            <person name="Kidane D.T."/>
            <person name="Farone A.L."/>
            <person name="Farone M.B."/>
        </authorList>
    </citation>
    <scope>NUCLEOTIDE SEQUENCE [LARGE SCALE GENOMIC DNA]</scope>
    <source>
        <strain evidence="9 10">DSB2004</strain>
    </source>
</reference>
<keyword evidence="10" id="KW-1185">Reference proteome</keyword>
<dbReference type="PIRSF" id="PIRSF004553">
    <property type="entry name" value="CHP00095"/>
    <property type="match status" value="1"/>
</dbReference>
<keyword evidence="5 8" id="KW-0489">Methyltransferase</keyword>
<keyword evidence="6 8" id="KW-0808">Transferase</keyword>
<keyword evidence="8" id="KW-0949">S-adenosyl-L-methionine</keyword>
<dbReference type="PANTHER" id="PTHR43542:SF1">
    <property type="entry name" value="METHYLTRANSFERASE"/>
    <property type="match status" value="1"/>
</dbReference>
<dbReference type="Pfam" id="PF03602">
    <property type="entry name" value="Cons_hypoth95"/>
    <property type="match status" value="1"/>
</dbReference>
<dbReference type="InterPro" id="IPR004398">
    <property type="entry name" value="RNA_MeTrfase_RsmD"/>
</dbReference>
<dbReference type="EC" id="2.1.1.171" evidence="3 8"/>
<dbReference type="NCBIfam" id="TIGR00095">
    <property type="entry name" value="16S rRNA (guanine(966)-N(2))-methyltransferase RsmD"/>
    <property type="match status" value="1"/>
</dbReference>
<comment type="similarity">
    <text evidence="2 8">Belongs to the methyltransferase superfamily. RsmD family.</text>
</comment>
<evidence type="ECO:0000256" key="2">
    <source>
        <dbReference type="ARBA" id="ARBA00005269"/>
    </source>
</evidence>
<dbReference type="CDD" id="cd02440">
    <property type="entry name" value="AdoMet_MTases"/>
    <property type="match status" value="1"/>
</dbReference>
<dbReference type="RefSeq" id="WP_400188265.1">
    <property type="nucleotide sequence ID" value="NZ_JBGORX010000006.1"/>
</dbReference>
<evidence type="ECO:0000256" key="5">
    <source>
        <dbReference type="ARBA" id="ARBA00022603"/>
    </source>
</evidence>
<evidence type="ECO:0000313" key="10">
    <source>
        <dbReference type="Proteomes" id="UP001615550"/>
    </source>
</evidence>
<keyword evidence="8" id="KW-0698">rRNA processing</keyword>
<evidence type="ECO:0000256" key="7">
    <source>
        <dbReference type="ARBA" id="ARBA00048326"/>
    </source>
</evidence>
<comment type="function">
    <text evidence="1 8">Specifically methylates the guanine in position 966 of 16S rRNA in the assembled 30S particle.</text>
</comment>
<gene>
    <name evidence="9" type="primary">rsmD</name>
    <name evidence="9" type="ORF">ACD661_12825</name>
</gene>
<dbReference type="Gene3D" id="3.40.50.150">
    <property type="entry name" value="Vaccinia Virus protein VP39"/>
    <property type="match status" value="1"/>
</dbReference>
<evidence type="ECO:0000313" key="9">
    <source>
        <dbReference type="EMBL" id="MFJ1269443.1"/>
    </source>
</evidence>
<dbReference type="PANTHER" id="PTHR43542">
    <property type="entry name" value="METHYLTRANSFERASE"/>
    <property type="match status" value="1"/>
</dbReference>
<dbReference type="GO" id="GO:0052913">
    <property type="term" value="F:16S rRNA (guanine(966)-N(2))-methyltransferase activity"/>
    <property type="evidence" value="ECO:0007669"/>
    <property type="project" value="UniProtKB-EC"/>
</dbReference>
<protein>
    <recommendedName>
        <fullName evidence="4 8">Ribosomal RNA small subunit methyltransferase D</fullName>
        <ecNumber evidence="3 8">2.1.1.171</ecNumber>
    </recommendedName>
</protein>
<dbReference type="InterPro" id="IPR029063">
    <property type="entry name" value="SAM-dependent_MTases_sf"/>
</dbReference>
<dbReference type="PROSITE" id="PS00092">
    <property type="entry name" value="N6_MTASE"/>
    <property type="match status" value="1"/>
</dbReference>
<evidence type="ECO:0000256" key="4">
    <source>
        <dbReference type="ARBA" id="ARBA00013682"/>
    </source>
</evidence>
<evidence type="ECO:0000256" key="3">
    <source>
        <dbReference type="ARBA" id="ARBA00012141"/>
    </source>
</evidence>
<dbReference type="InterPro" id="IPR002052">
    <property type="entry name" value="DNA_methylase_N6_adenine_CS"/>
</dbReference>
<comment type="caution">
    <text evidence="9">The sequence shown here is derived from an EMBL/GenBank/DDBJ whole genome shotgun (WGS) entry which is preliminary data.</text>
</comment>
<sequence>MKQEIRIIGGQYRGKKLHFPAIDGLRPTPDRVRETVFNWLMHDIRDARCLDAFAGSGALGFEAFSRGAAQVVFVEQSPQAHASLQKIITSFNSPTLTLLKMDARTYLQSSKEQFDIIFLDPPFAQNYLPQCIQELTQKDILVPGGLVYLESPTAIALDEQSWRTVKLKKAGQIVYGLFEKI</sequence>
<dbReference type="Proteomes" id="UP001615550">
    <property type="component" value="Unassembled WGS sequence"/>
</dbReference>
<accession>A0ABW8D9T5</accession>
<proteinExistence type="inferred from homology"/>
<evidence type="ECO:0000256" key="1">
    <source>
        <dbReference type="ARBA" id="ARBA00002649"/>
    </source>
</evidence>
<evidence type="ECO:0000256" key="8">
    <source>
        <dbReference type="PIRNR" id="PIRNR004553"/>
    </source>
</evidence>
<dbReference type="SUPFAM" id="SSF53335">
    <property type="entry name" value="S-adenosyl-L-methionine-dependent methyltransferases"/>
    <property type="match status" value="1"/>
</dbReference>
<evidence type="ECO:0000256" key="6">
    <source>
        <dbReference type="ARBA" id="ARBA00022679"/>
    </source>
</evidence>